<evidence type="ECO:0000313" key="4">
    <source>
        <dbReference type="EMBL" id="GBO39620.1"/>
    </source>
</evidence>
<comment type="caution">
    <text evidence="3">The sequence shown here is derived from an EMBL/GenBank/DDBJ whole genome shotgun (WGS) entry which is preliminary data.</text>
</comment>
<dbReference type="CDD" id="cd00063">
    <property type="entry name" value="FN3"/>
    <property type="match status" value="1"/>
</dbReference>
<gene>
    <name evidence="3" type="ORF">AVEN_213950_1</name>
    <name evidence="4" type="ORF">AVEN_98071_1</name>
</gene>
<reference evidence="3 5" key="1">
    <citation type="journal article" date="2019" name="Sci. Rep.">
        <title>Orb-weaving spider Araneus ventricosus genome elucidates the spidroin gene catalogue.</title>
        <authorList>
            <person name="Kono N."/>
            <person name="Nakamura H."/>
            <person name="Ohtoshi R."/>
            <person name="Moran D.A.P."/>
            <person name="Shinohara A."/>
            <person name="Yoshida Y."/>
            <person name="Fujiwara M."/>
            <person name="Mori M."/>
            <person name="Tomita M."/>
            <person name="Arakawa K."/>
        </authorList>
    </citation>
    <scope>NUCLEOTIDE SEQUENCE [LARGE SCALE GENOMIC DNA]</scope>
</reference>
<feature type="region of interest" description="Disordered" evidence="1">
    <location>
        <begin position="105"/>
        <end position="130"/>
    </location>
</feature>
<dbReference type="EMBL" id="BGPR01064691">
    <property type="protein sequence ID" value="GBO39620.1"/>
    <property type="molecule type" value="Genomic_DNA"/>
</dbReference>
<dbReference type="Proteomes" id="UP000499080">
    <property type="component" value="Unassembled WGS sequence"/>
</dbReference>
<evidence type="ECO:0000313" key="5">
    <source>
        <dbReference type="Proteomes" id="UP000499080"/>
    </source>
</evidence>
<dbReference type="AlphaFoldDB" id="A0A4Y2WR02"/>
<dbReference type="OrthoDB" id="152385at2759"/>
<evidence type="ECO:0000259" key="2">
    <source>
        <dbReference type="PROSITE" id="PS50853"/>
    </source>
</evidence>
<dbReference type="Gene3D" id="2.60.40.10">
    <property type="entry name" value="Immunoglobulins"/>
    <property type="match status" value="1"/>
</dbReference>
<dbReference type="InterPro" id="IPR003961">
    <property type="entry name" value="FN3_dom"/>
</dbReference>
<keyword evidence="5" id="KW-1185">Reference proteome</keyword>
<sequence length="130" mass="14475">MGMAMQEDDTITQHARAFRRMASRWPSDHFLFPKLEEHSSGKRFSSASDVETATENWLIGKDVISTKPGKDVKQVAIPPSETTWSISNLTPNTRYSIRISAVNDLGESETSNPLEVSTEEEGSDFIQITA</sequence>
<name>A0A4Y2WR02_ARAVE</name>
<proteinExistence type="predicted"/>
<dbReference type="InterPro" id="IPR013783">
    <property type="entry name" value="Ig-like_fold"/>
</dbReference>
<dbReference type="PROSITE" id="PS50853">
    <property type="entry name" value="FN3"/>
    <property type="match status" value="1"/>
</dbReference>
<feature type="domain" description="Fibronectin type-III" evidence="2">
    <location>
        <begin position="26"/>
        <end position="121"/>
    </location>
</feature>
<evidence type="ECO:0000256" key="1">
    <source>
        <dbReference type="SAM" id="MobiDB-lite"/>
    </source>
</evidence>
<protein>
    <recommendedName>
        <fullName evidence="2">Fibronectin type-III domain-containing protein</fullName>
    </recommendedName>
</protein>
<dbReference type="EMBL" id="BGPR01064679">
    <property type="protein sequence ID" value="GBO39609.1"/>
    <property type="molecule type" value="Genomic_DNA"/>
</dbReference>
<dbReference type="Pfam" id="PF00041">
    <property type="entry name" value="fn3"/>
    <property type="match status" value="1"/>
</dbReference>
<dbReference type="SUPFAM" id="SSF49265">
    <property type="entry name" value="Fibronectin type III"/>
    <property type="match status" value="1"/>
</dbReference>
<evidence type="ECO:0000313" key="3">
    <source>
        <dbReference type="EMBL" id="GBO39609.1"/>
    </source>
</evidence>
<organism evidence="3 5">
    <name type="scientific">Araneus ventricosus</name>
    <name type="common">Orbweaver spider</name>
    <name type="synonym">Epeira ventricosa</name>
    <dbReference type="NCBI Taxonomy" id="182803"/>
    <lineage>
        <taxon>Eukaryota</taxon>
        <taxon>Metazoa</taxon>
        <taxon>Ecdysozoa</taxon>
        <taxon>Arthropoda</taxon>
        <taxon>Chelicerata</taxon>
        <taxon>Arachnida</taxon>
        <taxon>Araneae</taxon>
        <taxon>Araneomorphae</taxon>
        <taxon>Entelegynae</taxon>
        <taxon>Araneoidea</taxon>
        <taxon>Araneidae</taxon>
        <taxon>Araneus</taxon>
    </lineage>
</organism>
<dbReference type="InterPro" id="IPR036116">
    <property type="entry name" value="FN3_sf"/>
</dbReference>
<accession>A0A4Y2WR02</accession>